<dbReference type="EMBL" id="BOOW01000031">
    <property type="protein sequence ID" value="GII94815.1"/>
    <property type="molecule type" value="Genomic_DNA"/>
</dbReference>
<comment type="caution">
    <text evidence="3">The sequence shown here is derived from an EMBL/GenBank/DDBJ whole genome shotgun (WGS) entry which is preliminary data.</text>
</comment>
<dbReference type="RefSeq" id="WP_204029653.1">
    <property type="nucleotide sequence ID" value="NZ_BOOW01000031.1"/>
</dbReference>
<organism evidence="3 4">
    <name type="scientific">Sinosporangium siamense</name>
    <dbReference type="NCBI Taxonomy" id="1367973"/>
    <lineage>
        <taxon>Bacteria</taxon>
        <taxon>Bacillati</taxon>
        <taxon>Actinomycetota</taxon>
        <taxon>Actinomycetes</taxon>
        <taxon>Streptosporangiales</taxon>
        <taxon>Streptosporangiaceae</taxon>
        <taxon>Sinosporangium</taxon>
    </lineage>
</organism>
<name>A0A919V772_9ACTN</name>
<evidence type="ECO:0000256" key="1">
    <source>
        <dbReference type="ARBA" id="ARBA00005254"/>
    </source>
</evidence>
<evidence type="ECO:0000256" key="2">
    <source>
        <dbReference type="RuleBase" id="RU003707"/>
    </source>
</evidence>
<dbReference type="Proteomes" id="UP000606172">
    <property type="component" value="Unassembled WGS sequence"/>
</dbReference>
<dbReference type="CDD" id="cd06558">
    <property type="entry name" value="crotonase-like"/>
    <property type="match status" value="1"/>
</dbReference>
<dbReference type="InterPro" id="IPR029045">
    <property type="entry name" value="ClpP/crotonase-like_dom_sf"/>
</dbReference>
<evidence type="ECO:0000313" key="4">
    <source>
        <dbReference type="Proteomes" id="UP000606172"/>
    </source>
</evidence>
<dbReference type="InterPro" id="IPR001753">
    <property type="entry name" value="Enoyl-CoA_hydra/iso"/>
</dbReference>
<accession>A0A919V772</accession>
<sequence>MTAGHPPVIGVCREGPVAYLTLNQPESGNALNFLLLHALAGALRELNGEADVRVIVLSGAGECFSVGADVHELHRLAAADPSGRAVREAVDLGREVCQALAAAKPITLARLHGKVVGAGLALAVHCDLRVASADTHFRLPELSLGVPPLWGGAGPRLVAEIGASRTRELVFLGDAIDARTAYTYGLLNGVTSPHTLEQTVDRWAQRLSRRKEAAVRLTKTALRAAEAATRQGDLTLTESDLFYYGLSVK</sequence>
<dbReference type="Gene3D" id="3.90.226.10">
    <property type="entry name" value="2-enoyl-CoA Hydratase, Chain A, domain 1"/>
    <property type="match status" value="1"/>
</dbReference>
<dbReference type="GO" id="GO:0006635">
    <property type="term" value="P:fatty acid beta-oxidation"/>
    <property type="evidence" value="ECO:0007669"/>
    <property type="project" value="TreeGrafter"/>
</dbReference>
<dbReference type="Pfam" id="PF00378">
    <property type="entry name" value="ECH_1"/>
    <property type="match status" value="1"/>
</dbReference>
<gene>
    <name evidence="3" type="primary">crt2</name>
    <name evidence="3" type="ORF">Ssi02_50460</name>
</gene>
<keyword evidence="4" id="KW-1185">Reference proteome</keyword>
<dbReference type="PANTHER" id="PTHR11941:SF54">
    <property type="entry name" value="ENOYL-COA HYDRATASE, MITOCHONDRIAL"/>
    <property type="match status" value="1"/>
</dbReference>
<proteinExistence type="inferred from homology"/>
<dbReference type="PROSITE" id="PS00166">
    <property type="entry name" value="ENOYL_COA_HYDRATASE"/>
    <property type="match status" value="1"/>
</dbReference>
<reference evidence="3" key="1">
    <citation type="submission" date="2021-01" db="EMBL/GenBank/DDBJ databases">
        <title>Whole genome shotgun sequence of Sinosporangium siamense NBRC 109515.</title>
        <authorList>
            <person name="Komaki H."/>
            <person name="Tamura T."/>
        </authorList>
    </citation>
    <scope>NUCLEOTIDE SEQUENCE</scope>
    <source>
        <strain evidence="3">NBRC 109515</strain>
    </source>
</reference>
<comment type="similarity">
    <text evidence="1 2">Belongs to the enoyl-CoA hydratase/isomerase family.</text>
</comment>
<dbReference type="AlphaFoldDB" id="A0A919V772"/>
<dbReference type="SUPFAM" id="SSF52096">
    <property type="entry name" value="ClpP/crotonase"/>
    <property type="match status" value="1"/>
</dbReference>
<dbReference type="PANTHER" id="PTHR11941">
    <property type="entry name" value="ENOYL-COA HYDRATASE-RELATED"/>
    <property type="match status" value="1"/>
</dbReference>
<dbReference type="InterPro" id="IPR018376">
    <property type="entry name" value="Enoyl-CoA_hyd/isom_CS"/>
</dbReference>
<protein>
    <submittedName>
        <fullName evidence="3">Crotonase</fullName>
    </submittedName>
</protein>
<evidence type="ECO:0000313" key="3">
    <source>
        <dbReference type="EMBL" id="GII94815.1"/>
    </source>
</evidence>
<dbReference type="GO" id="GO:0003824">
    <property type="term" value="F:catalytic activity"/>
    <property type="evidence" value="ECO:0007669"/>
    <property type="project" value="InterPro"/>
</dbReference>